<proteinExistence type="predicted"/>
<dbReference type="AlphaFoldDB" id="X1F883"/>
<reference evidence="4" key="1">
    <citation type="journal article" date="2014" name="Front. Microbiol.">
        <title>High frequency of phylogenetically diverse reductive dehalogenase-homologous genes in deep subseafloor sedimentary metagenomes.</title>
        <authorList>
            <person name="Kawai M."/>
            <person name="Futagami T."/>
            <person name="Toyoda A."/>
            <person name="Takaki Y."/>
            <person name="Nishi S."/>
            <person name="Hori S."/>
            <person name="Arai W."/>
            <person name="Tsubouchi T."/>
            <person name="Morono Y."/>
            <person name="Uchiyama I."/>
            <person name="Ito T."/>
            <person name="Fujiyama A."/>
            <person name="Inagaki F."/>
            <person name="Takami H."/>
        </authorList>
    </citation>
    <scope>NUCLEOTIDE SEQUENCE</scope>
    <source>
        <strain evidence="4">Expedition CK06-06</strain>
    </source>
</reference>
<evidence type="ECO:0000259" key="3">
    <source>
        <dbReference type="Pfam" id="PF00772"/>
    </source>
</evidence>
<dbReference type="GO" id="GO:0006260">
    <property type="term" value="P:DNA replication"/>
    <property type="evidence" value="ECO:0007669"/>
    <property type="project" value="UniProtKB-KW"/>
</dbReference>
<dbReference type="InterPro" id="IPR007693">
    <property type="entry name" value="DNA_helicase_DnaB-like_N"/>
</dbReference>
<keyword evidence="2" id="KW-0238">DNA-binding</keyword>
<gene>
    <name evidence="4" type="ORF">S03H2_11403</name>
</gene>
<dbReference type="InterPro" id="IPR036185">
    <property type="entry name" value="DNA_heli_DnaB-like_N_sf"/>
</dbReference>
<comment type="caution">
    <text evidence="4">The sequence shown here is derived from an EMBL/GenBank/DDBJ whole genome shotgun (WGS) entry which is preliminary data.</text>
</comment>
<accession>X1F883</accession>
<protein>
    <recommendedName>
        <fullName evidence="3">DNA helicase DnaB-like N-terminal domain-containing protein</fullName>
    </recommendedName>
</protein>
<evidence type="ECO:0000313" key="4">
    <source>
        <dbReference type="EMBL" id="GAH41851.1"/>
    </source>
</evidence>
<dbReference type="Pfam" id="PF00772">
    <property type="entry name" value="DnaB"/>
    <property type="match status" value="1"/>
</dbReference>
<sequence>MTKQKIRITNKDTDEELEFITLANLVLQEKFIDKTIKLLGSIGSKVFSGGAKSLIYEMLLKMREEGEPIDPQTVKIRLRKEKIPVSVFDLLFNLTTESEEIPWIFMEKYLKELKNLATKRGRKGEAEKYLMAINNGKDPVKAKEELDQGIADIEAKTEKIKVGM</sequence>
<evidence type="ECO:0000256" key="1">
    <source>
        <dbReference type="ARBA" id="ARBA00022705"/>
    </source>
</evidence>
<name>X1F883_9ZZZZ</name>
<organism evidence="4">
    <name type="scientific">marine sediment metagenome</name>
    <dbReference type="NCBI Taxonomy" id="412755"/>
    <lineage>
        <taxon>unclassified sequences</taxon>
        <taxon>metagenomes</taxon>
        <taxon>ecological metagenomes</taxon>
    </lineage>
</organism>
<dbReference type="GO" id="GO:0005524">
    <property type="term" value="F:ATP binding"/>
    <property type="evidence" value="ECO:0007669"/>
    <property type="project" value="InterPro"/>
</dbReference>
<dbReference type="Gene3D" id="1.10.860.10">
    <property type="entry name" value="DNAb Helicase, Chain A"/>
    <property type="match status" value="1"/>
</dbReference>
<feature type="domain" description="DNA helicase DnaB-like N-terminal" evidence="3">
    <location>
        <begin position="14"/>
        <end position="84"/>
    </location>
</feature>
<keyword evidence="1" id="KW-0235">DNA replication</keyword>
<dbReference type="SUPFAM" id="SSF48024">
    <property type="entry name" value="N-terminal domain of DnaB helicase"/>
    <property type="match status" value="1"/>
</dbReference>
<dbReference type="GO" id="GO:0003677">
    <property type="term" value="F:DNA binding"/>
    <property type="evidence" value="ECO:0007669"/>
    <property type="project" value="UniProtKB-KW"/>
</dbReference>
<dbReference type="EMBL" id="BARU01005822">
    <property type="protein sequence ID" value="GAH41851.1"/>
    <property type="molecule type" value="Genomic_DNA"/>
</dbReference>
<evidence type="ECO:0000256" key="2">
    <source>
        <dbReference type="ARBA" id="ARBA00023125"/>
    </source>
</evidence>
<dbReference type="GO" id="GO:0003678">
    <property type="term" value="F:DNA helicase activity"/>
    <property type="evidence" value="ECO:0007669"/>
    <property type="project" value="InterPro"/>
</dbReference>
<feature type="non-terminal residue" evidence="4">
    <location>
        <position position="164"/>
    </location>
</feature>
<dbReference type="InterPro" id="IPR016136">
    <property type="entry name" value="DNA_helicase_N/primase_C"/>
</dbReference>